<dbReference type="InterPro" id="IPR036691">
    <property type="entry name" value="Endo/exonu/phosph_ase_sf"/>
</dbReference>
<dbReference type="PANTHER" id="PTHR42834">
    <property type="entry name" value="ENDONUCLEASE/EXONUCLEASE/PHOSPHATASE FAMILY PROTEIN (AFU_ORTHOLOGUE AFUA_3G09210)"/>
    <property type="match status" value="1"/>
</dbReference>
<evidence type="ECO:0000313" key="5">
    <source>
        <dbReference type="Proteomes" id="UP000297496"/>
    </source>
</evidence>
<feature type="region of interest" description="Disordered" evidence="1">
    <location>
        <begin position="187"/>
        <end position="228"/>
    </location>
</feature>
<dbReference type="EMBL" id="SRRO01000001">
    <property type="protein sequence ID" value="TGN65453.1"/>
    <property type="molecule type" value="Genomic_DNA"/>
</dbReference>
<dbReference type="CDD" id="cd04486">
    <property type="entry name" value="YhcR_OBF_like"/>
    <property type="match status" value="1"/>
</dbReference>
<dbReference type="PROSITE" id="PS51841">
    <property type="entry name" value="LTD"/>
    <property type="match status" value="1"/>
</dbReference>
<feature type="signal peptide" evidence="2">
    <location>
        <begin position="1"/>
        <end position="32"/>
    </location>
</feature>
<dbReference type="Proteomes" id="UP000297496">
    <property type="component" value="Unassembled WGS sequence"/>
</dbReference>
<keyword evidence="4" id="KW-0255">Endonuclease</keyword>
<dbReference type="CDD" id="cd10283">
    <property type="entry name" value="MnuA_DNase1-like"/>
    <property type="match status" value="1"/>
</dbReference>
<protein>
    <submittedName>
        <fullName evidence="4">ExeM/NucH family extracellular endonuclease</fullName>
    </submittedName>
</protein>
<name>A0A4Z1CKM2_9ACTN</name>
<evidence type="ECO:0000256" key="2">
    <source>
        <dbReference type="SAM" id="SignalP"/>
    </source>
</evidence>
<dbReference type="InterPro" id="IPR047971">
    <property type="entry name" value="ExeM-like"/>
</dbReference>
<keyword evidence="4" id="KW-0540">Nuclease</keyword>
<sequence length="1042" mass="107906">MHSSAFVRRAAGGLGLGLLTASLVGLPSTAHANPDGDDLVISEVYGAGGNGTGASRNADFIELYNPTDAPISVSGMSVQYRSTSGTSVGVSNITALSGSVPANGHFLVGAAPGADTARPGLPTPDVAGNIAMGGASGQVLLVDGTAPSTVGTGDLAGNPDLVDMVGYGSAGSYETAPTGVTLANTTSAQRSATGADTDHNANDFSEAVPTPTNAAGQTEPPVAPPPADPVEVSIAEIQGTGTVSPLEGDPVITEGVVTAAYSTGGYNGFYIQTGGEDTTLGASDGIFVYEPGFPATIEVGDSVEVEGEVVEFGSGSNTLTEIDATEITELTTALPTVVPNTELPGTDCALPGTDCPSAAELDVLREEFEGEAFLPTAPMTVTDAYDFGVTSSSFFGEIGIAAGSDIPLVTPTEVVDAQDTAGIAARTAYNEAHRVVLDDGSSATYWNTSNTAGAQDQPVPWLTADHTVRVGAAVTFDEPVILDYRFGWKLQPQRQVVGEPTGLVTFEQDRPAAPAPVGGDLKLATFNVLNYFTTFGSDVPGCTAFVDRDDNPIATRSCTASNGPRGAWNQVSFERQQTKIVNAINAMDADIVTLQELENSLSVDGTDRDEAGKALVAALNADAGTVRWSFVPSPAEVPASEDVIRNGFIYDPSSVSLVGDSQIYDVPAFDNARDPFAQVFKPKGGTVDQAFAVIVNHFKSKGSGFDDGTGQGNANPDRIAQATALTEFASDFAASRGTDKVFLAGDFNAYSMEDPVQVITGAGYTALESTDDPDEETYSFAGTSGSLDHVFANAAAKAMVTGVDVWEINANESVYYQYSRYNYVGTDLYSPDVFASSDHNPELVGIKVPTTPEPTPYAVEAKVTPQVVVVDRTEATVNAKVTRGSTAPAAGAIEVREGGVLLASGPVNGGAANVKLPAFTTTGDHTLTVRYVDGTSVLAEQTVVVTVLRAASDIRVLRAKAVQGKKGVLKVAVRDSDLGAADGRVRIKAAGKWRNVRLEDGRAKVKLPAFAKPGTKRIVVAYAGSSSVEGDRQVVKLRVKRR</sequence>
<keyword evidence="5" id="KW-1185">Reference proteome</keyword>
<gene>
    <name evidence="4" type="ORF">EXE59_16905</name>
</gene>
<comment type="caution">
    <text evidence="4">The sequence shown here is derived from an EMBL/GenBank/DDBJ whole genome shotgun (WGS) entry which is preliminary data.</text>
</comment>
<dbReference type="Gene3D" id="3.60.10.10">
    <property type="entry name" value="Endonuclease/exonuclease/phosphatase"/>
    <property type="match status" value="1"/>
</dbReference>
<dbReference type="Pfam" id="PF03372">
    <property type="entry name" value="Exo_endo_phos"/>
    <property type="match status" value="1"/>
</dbReference>
<dbReference type="NCBIfam" id="NF033681">
    <property type="entry name" value="ExeM_NucH_DNase"/>
    <property type="match status" value="1"/>
</dbReference>
<dbReference type="PANTHER" id="PTHR42834:SF1">
    <property type="entry name" value="ENDONUCLEASE_EXONUCLEASE_PHOSPHATASE FAMILY PROTEIN (AFU_ORTHOLOGUE AFUA_3G09210)"/>
    <property type="match status" value="1"/>
</dbReference>
<organism evidence="4 5">
    <name type="scientific">Nocardioides eburneiflavus</name>
    <dbReference type="NCBI Taxonomy" id="2518372"/>
    <lineage>
        <taxon>Bacteria</taxon>
        <taxon>Bacillati</taxon>
        <taxon>Actinomycetota</taxon>
        <taxon>Actinomycetes</taxon>
        <taxon>Propionibacteriales</taxon>
        <taxon>Nocardioidaceae</taxon>
        <taxon>Nocardioides</taxon>
    </lineage>
</organism>
<feature type="chain" id="PRO_5021277684" evidence="2">
    <location>
        <begin position="33"/>
        <end position="1042"/>
    </location>
</feature>
<dbReference type="InterPro" id="IPR001322">
    <property type="entry name" value="Lamin_tail_dom"/>
</dbReference>
<dbReference type="Pfam" id="PF00932">
    <property type="entry name" value="LTD"/>
    <property type="match status" value="1"/>
</dbReference>
<accession>A0A4Z1CKM2</accession>
<dbReference type="RefSeq" id="WP_135839948.1">
    <property type="nucleotide sequence ID" value="NZ_SRRO01000001.1"/>
</dbReference>
<evidence type="ECO:0000256" key="1">
    <source>
        <dbReference type="SAM" id="MobiDB-lite"/>
    </source>
</evidence>
<feature type="domain" description="LTD" evidence="3">
    <location>
        <begin position="26"/>
        <end position="169"/>
    </location>
</feature>
<dbReference type="AlphaFoldDB" id="A0A4Z1CKM2"/>
<dbReference type="SUPFAM" id="SSF56219">
    <property type="entry name" value="DNase I-like"/>
    <property type="match status" value="1"/>
</dbReference>
<proteinExistence type="predicted"/>
<evidence type="ECO:0000259" key="3">
    <source>
        <dbReference type="PROSITE" id="PS51841"/>
    </source>
</evidence>
<dbReference type="InterPro" id="IPR005135">
    <property type="entry name" value="Endo/exonuclease/phosphatase"/>
</dbReference>
<dbReference type="GO" id="GO:0004519">
    <property type="term" value="F:endonuclease activity"/>
    <property type="evidence" value="ECO:0007669"/>
    <property type="project" value="UniProtKB-KW"/>
</dbReference>
<keyword evidence="2" id="KW-0732">Signal</keyword>
<dbReference type="OrthoDB" id="1016457at2"/>
<keyword evidence="4" id="KW-0378">Hydrolase</keyword>
<evidence type="ECO:0000313" key="4">
    <source>
        <dbReference type="EMBL" id="TGN65453.1"/>
    </source>
</evidence>
<reference evidence="4 5" key="1">
    <citation type="submission" date="2019-04" db="EMBL/GenBank/DDBJ databases">
        <title>Three New Species of Nocardioides, Nocardioides euryhalodurans sp. nov., Nocardioides seonyuensis sp. nov. and Nocardioides eburneoflavus sp. nov. Isolated from Soil.</title>
        <authorList>
            <person name="Roh S.G."/>
            <person name="Lee C."/>
            <person name="Kim M.-K."/>
            <person name="Kim S.B."/>
        </authorList>
    </citation>
    <scope>NUCLEOTIDE SEQUENCE [LARGE SCALE GENOMIC DNA]</scope>
    <source>
        <strain evidence="4 5">MMS17-SY213</strain>
    </source>
</reference>